<reference evidence="4 5" key="1">
    <citation type="submission" date="2019-09" db="EMBL/GenBank/DDBJ databases">
        <title>Genome sequence of Hymenobacter sp. M3.</title>
        <authorList>
            <person name="Srinivasan S."/>
        </authorList>
    </citation>
    <scope>NUCLEOTIDE SEQUENCE [LARGE SCALE GENOMIC DNA]</scope>
    <source>
        <strain evidence="4 5">M3</strain>
    </source>
</reference>
<feature type="chain" id="PRO_5043949678" evidence="3">
    <location>
        <begin position="26"/>
        <end position="132"/>
    </location>
</feature>
<sequence length="132" mass="14829">MNRSAFLRFLVLLVLLLIGHFATHAQSGTPATSVVRTTTGFGDPETMDPRYASANEMQVLKDQIQALTQAYSHLVEQYNEQSDQLRQLKQTVRPETARQAKERYSPAYPQMPVGRTRSWRNAGSAANYPSSL</sequence>
<dbReference type="RefSeq" id="WP_151077055.1">
    <property type="nucleotide sequence ID" value="NZ_CP047647.1"/>
</dbReference>
<keyword evidence="1" id="KW-0175">Coiled coil</keyword>
<organism evidence="4 5">
    <name type="scientific">Hymenobacter busanensis</name>
    <dbReference type="NCBI Taxonomy" id="2607656"/>
    <lineage>
        <taxon>Bacteria</taxon>
        <taxon>Pseudomonadati</taxon>
        <taxon>Bacteroidota</taxon>
        <taxon>Cytophagia</taxon>
        <taxon>Cytophagales</taxon>
        <taxon>Hymenobacteraceae</taxon>
        <taxon>Hymenobacter</taxon>
    </lineage>
</organism>
<proteinExistence type="predicted"/>
<accession>A0A7L4ZV45</accession>
<protein>
    <submittedName>
        <fullName evidence="4">Uncharacterized protein</fullName>
    </submittedName>
</protein>
<feature type="region of interest" description="Disordered" evidence="2">
    <location>
        <begin position="94"/>
        <end position="132"/>
    </location>
</feature>
<gene>
    <name evidence="4" type="ORF">F0P96_01955</name>
</gene>
<feature type="coiled-coil region" evidence="1">
    <location>
        <begin position="57"/>
        <end position="91"/>
    </location>
</feature>
<feature type="signal peptide" evidence="3">
    <location>
        <begin position="1"/>
        <end position="25"/>
    </location>
</feature>
<keyword evidence="3" id="KW-0732">Signal</keyword>
<evidence type="ECO:0000256" key="2">
    <source>
        <dbReference type="SAM" id="MobiDB-lite"/>
    </source>
</evidence>
<keyword evidence="5" id="KW-1185">Reference proteome</keyword>
<dbReference type="EMBL" id="VTWU01000001">
    <property type="protein sequence ID" value="KAA9339407.1"/>
    <property type="molecule type" value="Genomic_DNA"/>
</dbReference>
<evidence type="ECO:0000313" key="5">
    <source>
        <dbReference type="Proteomes" id="UP000326380"/>
    </source>
</evidence>
<evidence type="ECO:0000256" key="3">
    <source>
        <dbReference type="SAM" id="SignalP"/>
    </source>
</evidence>
<comment type="caution">
    <text evidence="4">The sequence shown here is derived from an EMBL/GenBank/DDBJ whole genome shotgun (WGS) entry which is preliminary data.</text>
</comment>
<dbReference type="Proteomes" id="UP000326380">
    <property type="component" value="Unassembled WGS sequence"/>
</dbReference>
<name>A0A7L4ZV45_9BACT</name>
<evidence type="ECO:0000256" key="1">
    <source>
        <dbReference type="SAM" id="Coils"/>
    </source>
</evidence>
<dbReference type="AlphaFoldDB" id="A0A7L4ZV45"/>
<evidence type="ECO:0000313" key="4">
    <source>
        <dbReference type="EMBL" id="KAA9339407.1"/>
    </source>
</evidence>
<feature type="compositionally biased region" description="Basic and acidic residues" evidence="2">
    <location>
        <begin position="95"/>
        <end position="104"/>
    </location>
</feature>